<dbReference type="AlphaFoldDB" id="A0A087YJX0"/>
<reference evidence="2" key="2">
    <citation type="submission" date="2025-08" db="UniProtKB">
        <authorList>
            <consortium name="Ensembl"/>
        </authorList>
    </citation>
    <scope>IDENTIFICATION</scope>
</reference>
<feature type="signal peptide" evidence="1">
    <location>
        <begin position="1"/>
        <end position="17"/>
    </location>
</feature>
<organism evidence="2 3">
    <name type="scientific">Poecilia formosa</name>
    <name type="common">Amazon molly</name>
    <name type="synonym">Limia formosa</name>
    <dbReference type="NCBI Taxonomy" id="48698"/>
    <lineage>
        <taxon>Eukaryota</taxon>
        <taxon>Metazoa</taxon>
        <taxon>Chordata</taxon>
        <taxon>Craniata</taxon>
        <taxon>Vertebrata</taxon>
        <taxon>Euteleostomi</taxon>
        <taxon>Actinopterygii</taxon>
        <taxon>Neopterygii</taxon>
        <taxon>Teleostei</taxon>
        <taxon>Neoteleostei</taxon>
        <taxon>Acanthomorphata</taxon>
        <taxon>Ovalentaria</taxon>
        <taxon>Atherinomorphae</taxon>
        <taxon>Cyprinodontiformes</taxon>
        <taxon>Poeciliidae</taxon>
        <taxon>Poeciliinae</taxon>
        <taxon>Poecilia</taxon>
    </lineage>
</organism>
<keyword evidence="3" id="KW-1185">Reference proteome</keyword>
<protein>
    <recommendedName>
        <fullName evidence="4">Secreted protein</fullName>
    </recommendedName>
</protein>
<evidence type="ECO:0008006" key="4">
    <source>
        <dbReference type="Google" id="ProtNLM"/>
    </source>
</evidence>
<reference evidence="3" key="1">
    <citation type="submission" date="2013-10" db="EMBL/GenBank/DDBJ databases">
        <authorList>
            <person name="Schartl M."/>
            <person name="Warren W."/>
        </authorList>
    </citation>
    <scope>NUCLEOTIDE SEQUENCE [LARGE SCALE GENOMIC DNA]</scope>
    <source>
        <strain evidence="3">female</strain>
    </source>
</reference>
<evidence type="ECO:0000313" key="2">
    <source>
        <dbReference type="Ensembl" id="ENSPFOP00000018323.1"/>
    </source>
</evidence>
<evidence type="ECO:0000313" key="3">
    <source>
        <dbReference type="Proteomes" id="UP000028760"/>
    </source>
</evidence>
<dbReference type="Proteomes" id="UP000028760">
    <property type="component" value="Unassembled WGS sequence"/>
</dbReference>
<name>A0A087YJX0_POEFO</name>
<evidence type="ECO:0000256" key="1">
    <source>
        <dbReference type="SAM" id="SignalP"/>
    </source>
</evidence>
<dbReference type="OMA" id="LHQQEEH"/>
<proteinExistence type="predicted"/>
<feature type="chain" id="PRO_5001834605" description="Secreted protein" evidence="1">
    <location>
        <begin position="18"/>
        <end position="69"/>
    </location>
</feature>
<reference evidence="2" key="3">
    <citation type="submission" date="2025-09" db="UniProtKB">
        <authorList>
            <consortium name="Ensembl"/>
        </authorList>
    </citation>
    <scope>IDENTIFICATION</scope>
</reference>
<accession>A0A087YJX0</accession>
<sequence>LLFFFFFLLTLPRLFLHQQKQHVLHVVLHGAGLVGRDRTQVEVTGEKAKRSGGAATRLVFLQNLHHLHR</sequence>
<dbReference type="EMBL" id="AYCK01014353">
    <property type="status" value="NOT_ANNOTATED_CDS"/>
    <property type="molecule type" value="Genomic_DNA"/>
</dbReference>
<dbReference type="Ensembl" id="ENSPFOT00000018345.1">
    <property type="protein sequence ID" value="ENSPFOP00000018323.1"/>
    <property type="gene ID" value="ENSPFOG00000018230.1"/>
</dbReference>
<keyword evidence="1" id="KW-0732">Signal</keyword>